<evidence type="ECO:0000259" key="2">
    <source>
        <dbReference type="Pfam" id="PF15045"/>
    </source>
</evidence>
<feature type="compositionally biased region" description="Polar residues" evidence="1">
    <location>
        <begin position="256"/>
        <end position="266"/>
    </location>
</feature>
<dbReference type="InterPro" id="IPR029205">
    <property type="entry name" value="Clathrin-bd"/>
</dbReference>
<gene>
    <name evidence="3" type="ORF">QE152_g19505</name>
</gene>
<dbReference type="InterPro" id="IPR046359">
    <property type="entry name" value="Aftin-like"/>
</dbReference>
<dbReference type="PANTHER" id="PTHR16156">
    <property type="entry name" value="AFTIPHILIN A-RELATED"/>
    <property type="match status" value="1"/>
</dbReference>
<dbReference type="GO" id="GO:0030121">
    <property type="term" value="C:AP-1 adaptor complex"/>
    <property type="evidence" value="ECO:0007669"/>
    <property type="project" value="TreeGrafter"/>
</dbReference>
<evidence type="ECO:0000313" key="3">
    <source>
        <dbReference type="EMBL" id="KAK9722738.1"/>
    </source>
</evidence>
<dbReference type="Pfam" id="PF15045">
    <property type="entry name" value="Clathrin_bdg"/>
    <property type="match status" value="1"/>
</dbReference>
<protein>
    <submittedName>
        <fullName evidence="3">Clathrin-binding box of Aftiphilin, vesicle trafficking</fullName>
    </submittedName>
</protein>
<dbReference type="GO" id="GO:0030276">
    <property type="term" value="F:clathrin binding"/>
    <property type="evidence" value="ECO:0007669"/>
    <property type="project" value="InterPro"/>
</dbReference>
<dbReference type="PANTHER" id="PTHR16156:SF10">
    <property type="entry name" value="AFTIPHILIN-RELATED"/>
    <property type="match status" value="1"/>
</dbReference>
<comment type="caution">
    <text evidence="3">The sequence shown here is derived from an EMBL/GenBank/DDBJ whole genome shotgun (WGS) entry which is preliminary data.</text>
</comment>
<reference evidence="3 4" key="1">
    <citation type="journal article" date="2024" name="BMC Genomics">
        <title>De novo assembly and annotation of Popillia japonica's genome with initial clues to its potential as an invasive pest.</title>
        <authorList>
            <person name="Cucini C."/>
            <person name="Boschi S."/>
            <person name="Funari R."/>
            <person name="Cardaioli E."/>
            <person name="Iannotti N."/>
            <person name="Marturano G."/>
            <person name="Paoli F."/>
            <person name="Bruttini M."/>
            <person name="Carapelli A."/>
            <person name="Frati F."/>
            <person name="Nardi F."/>
        </authorList>
    </citation>
    <scope>NUCLEOTIDE SEQUENCE [LARGE SCALE GENOMIC DNA]</scope>
    <source>
        <strain evidence="3">DMR45628</strain>
    </source>
</reference>
<name>A0AAW1KNH4_POPJA</name>
<dbReference type="GO" id="GO:0032588">
    <property type="term" value="C:trans-Golgi network membrane"/>
    <property type="evidence" value="ECO:0007669"/>
    <property type="project" value="InterPro"/>
</dbReference>
<accession>A0AAW1KNH4</accession>
<organism evidence="3 4">
    <name type="scientific">Popillia japonica</name>
    <name type="common">Japanese beetle</name>
    <dbReference type="NCBI Taxonomy" id="7064"/>
    <lineage>
        <taxon>Eukaryota</taxon>
        <taxon>Metazoa</taxon>
        <taxon>Ecdysozoa</taxon>
        <taxon>Arthropoda</taxon>
        <taxon>Hexapoda</taxon>
        <taxon>Insecta</taxon>
        <taxon>Pterygota</taxon>
        <taxon>Neoptera</taxon>
        <taxon>Endopterygota</taxon>
        <taxon>Coleoptera</taxon>
        <taxon>Polyphaga</taxon>
        <taxon>Scarabaeiformia</taxon>
        <taxon>Scarabaeidae</taxon>
        <taxon>Rutelinae</taxon>
        <taxon>Popillia</taxon>
    </lineage>
</organism>
<proteinExistence type="predicted"/>
<sequence length="1368" mass="153989">MERGERTNIDIIVQESIACLVVRVGLLQQMSNIIPPLLSDSPPPIVIPDEEEDEFGDFNSAVDTSHVYENLPLPSTPQHEPLGELSKYENCDINSNTNIKNEYKNHVNGLFSMPVRKDFQDKRKSCDITMALTETDVNLPRNQHKKTVNNYKNSTLNCCETIENTQEINNEVLPNESVPIGILTHNDMSDSDGVNNVPEALGKLNQQNNTNCSDVPFSNNEAIYNGSKNYIKENSCSKLNAKASSSNTKDNDENGSKSNLHQSRVPNMTGIKAKEDVHDASINFNDEFYYTEEPPDLHVIDDSKVKVEDFHYYDSYDEPDIQTHHDEYDIADNVAGEINTIREDVVNISAEPSVNDTAENSTNDNSSISIDKSSDINNMTVIQISAEIQETFYTQNSVSNCLGSTNSIITDSQNNWEDEINDQYPLSDPEEECKTKSQENNVKLNSEVNIKETIERDSITIVKEELNSITSQNLDKDPHNLENNETFLIEKCNPTLNENNFQLKETHQETNFIKDNSKLDEVDSFSDFNNFLNSSARDKNNIEIEAEATPTKFDDFACFDDATFSEYSTNYIDNTNTTYDSKDVNIIEEDEEFGDFGDYTQSDSRNVQSTPVTVVNINKEEILKNVDRIVSEMYPAFDVSYNDFVLVDVLKTDSVFKNAQDVTETNALMYQWTKSTSQDRLLKALNIDTRNILYGPAWNSMMPKYAANLGLAPLEPVKFTDIASSSCHQFSNSISVESNTIGNVQMDIPSAQFDWNGSGLINPLDCTQNSTMLLDLEHLVASLDLTHSSIPTTQSPSPSEEIDEWEYWLNRQSKDNSSKISEQDMNLDQQEKTADNLTPVLRARFHSDNESVKSLQFSTDNIQDSEEASTKSEATPVTFENEFDQFTSYQTPKHADYTHWSNTPPLPLRETYISTERNSDETHDKLYQVYETVGKGEVESDDEFTDFQMSLPDPKTQKTVQDEFRNFNTGGMLQPVLEPLKPTIVVTSKTSQELTQINWPNPGITDEDILNIELSYSRKDALSLTDEKTSKEKELPNKKKAENAKPNILIDNTHTPLTVTSIPDLVQVSKISSLHNTLNNNEKVKENLKSIDKKQVKHFGITVAAGKSTEGLQVFNTTNKSNDDEEDWSDFVCNPAPIKPTFQPDKLPKPELRLSVPHLSQLQQPKKPIPVITPHGLLQTRIPSNISNISNLNVQQPSSLFQQNQIARDTFQPSIISHQYQNHMNGLPFTKTSINTFFSGLVPQQVNQAFPNPNVGKSNNIDDDEDWTDFISSPPVQPGKKVTNTSVANTSRTNIMNNSSVAIPNIIANPVHVNYNLHANKHNFGSHARIVRKPPNNVNFNGQTSIPSISALPDLDFIAPKNRTFTKK</sequence>
<evidence type="ECO:0000313" key="4">
    <source>
        <dbReference type="Proteomes" id="UP001458880"/>
    </source>
</evidence>
<dbReference type="Proteomes" id="UP001458880">
    <property type="component" value="Unassembled WGS sequence"/>
</dbReference>
<keyword evidence="4" id="KW-1185">Reference proteome</keyword>
<evidence type="ECO:0000256" key="1">
    <source>
        <dbReference type="SAM" id="MobiDB-lite"/>
    </source>
</evidence>
<dbReference type="EMBL" id="JASPKY010000185">
    <property type="protein sequence ID" value="KAK9722738.1"/>
    <property type="molecule type" value="Genomic_DNA"/>
</dbReference>
<feature type="domain" description="Aftiphilin clathrin-binding box" evidence="2">
    <location>
        <begin position="653"/>
        <end position="718"/>
    </location>
</feature>
<feature type="region of interest" description="Disordered" evidence="1">
    <location>
        <begin position="241"/>
        <end position="266"/>
    </location>
</feature>